<reference evidence="1 2" key="1">
    <citation type="journal article" date="2014" name="Am. J. Bot.">
        <title>Genome assembly and annotation for red clover (Trifolium pratense; Fabaceae).</title>
        <authorList>
            <person name="Istvanek J."/>
            <person name="Jaros M."/>
            <person name="Krenek A."/>
            <person name="Repkova J."/>
        </authorList>
    </citation>
    <scope>NUCLEOTIDE SEQUENCE [LARGE SCALE GENOMIC DNA]</scope>
    <source>
        <strain evidence="2">cv. Tatra</strain>
        <tissue evidence="1">Young leaves</tissue>
    </source>
</reference>
<gene>
    <name evidence="1" type="ORF">L195_g022925</name>
</gene>
<proteinExistence type="predicted"/>
<organism evidence="1 2">
    <name type="scientific">Trifolium pratense</name>
    <name type="common">Red clover</name>
    <dbReference type="NCBI Taxonomy" id="57577"/>
    <lineage>
        <taxon>Eukaryota</taxon>
        <taxon>Viridiplantae</taxon>
        <taxon>Streptophyta</taxon>
        <taxon>Embryophyta</taxon>
        <taxon>Tracheophyta</taxon>
        <taxon>Spermatophyta</taxon>
        <taxon>Magnoliopsida</taxon>
        <taxon>eudicotyledons</taxon>
        <taxon>Gunneridae</taxon>
        <taxon>Pentapetalae</taxon>
        <taxon>rosids</taxon>
        <taxon>fabids</taxon>
        <taxon>Fabales</taxon>
        <taxon>Fabaceae</taxon>
        <taxon>Papilionoideae</taxon>
        <taxon>50 kb inversion clade</taxon>
        <taxon>NPAAA clade</taxon>
        <taxon>Hologalegina</taxon>
        <taxon>IRL clade</taxon>
        <taxon>Trifolieae</taxon>
        <taxon>Trifolium</taxon>
    </lineage>
</organism>
<evidence type="ECO:0000313" key="1">
    <source>
        <dbReference type="EMBL" id="PNX99656.1"/>
    </source>
</evidence>
<sequence length="72" mass="8222">MKYSAMFAVKGRENRAKKERKRARMVVKHVNGHRNNEDGALGADPPLTRLLIDSFLSFVEILRLPSATIKDR</sequence>
<dbReference type="AlphaFoldDB" id="A0A2K3N9E4"/>
<reference evidence="1 2" key="2">
    <citation type="journal article" date="2017" name="Front. Plant Sci.">
        <title>Gene Classification and Mining of Molecular Markers Useful in Red Clover (Trifolium pratense) Breeding.</title>
        <authorList>
            <person name="Istvanek J."/>
            <person name="Dluhosova J."/>
            <person name="Dluhos P."/>
            <person name="Patkova L."/>
            <person name="Nedelnik J."/>
            <person name="Repkova J."/>
        </authorList>
    </citation>
    <scope>NUCLEOTIDE SEQUENCE [LARGE SCALE GENOMIC DNA]</scope>
    <source>
        <strain evidence="2">cv. Tatra</strain>
        <tissue evidence="1">Young leaves</tissue>
    </source>
</reference>
<name>A0A2K3N9E4_TRIPR</name>
<evidence type="ECO:0000313" key="2">
    <source>
        <dbReference type="Proteomes" id="UP000236291"/>
    </source>
</evidence>
<dbReference type="EMBL" id="ASHM01018001">
    <property type="protein sequence ID" value="PNX99656.1"/>
    <property type="molecule type" value="Genomic_DNA"/>
</dbReference>
<dbReference type="Proteomes" id="UP000236291">
    <property type="component" value="Unassembled WGS sequence"/>
</dbReference>
<comment type="caution">
    <text evidence="1">The sequence shown here is derived from an EMBL/GenBank/DDBJ whole genome shotgun (WGS) entry which is preliminary data.</text>
</comment>
<accession>A0A2K3N9E4</accession>
<protein>
    <submittedName>
        <fullName evidence="1">Uncharacterized protein</fullName>
    </submittedName>
</protein>